<protein>
    <submittedName>
        <fullName evidence="1">Uncharacterized protein</fullName>
    </submittedName>
</protein>
<name>A0ABQ5AQ46_9ASTR</name>
<reference evidence="1" key="2">
    <citation type="submission" date="2022-01" db="EMBL/GenBank/DDBJ databases">
        <authorList>
            <person name="Yamashiro T."/>
            <person name="Shiraishi A."/>
            <person name="Satake H."/>
            <person name="Nakayama K."/>
        </authorList>
    </citation>
    <scope>NUCLEOTIDE SEQUENCE</scope>
</reference>
<proteinExistence type="predicted"/>
<gene>
    <name evidence="1" type="ORF">Tco_0839257</name>
</gene>
<keyword evidence="2" id="KW-1185">Reference proteome</keyword>
<sequence>MFIKSRIYLHDEYVVMTRNYFLQYTQLEILEFRDTLIQHMESVKKSIDKRALHKREYDSWVNERQMQTIEGKRSGNDAHVDDADIRPIYDEEPMIEVQTTAEINVFAIRQHHTEQYEFNNE</sequence>
<accession>A0ABQ5AQ46</accession>
<evidence type="ECO:0000313" key="1">
    <source>
        <dbReference type="EMBL" id="GJT04795.1"/>
    </source>
</evidence>
<comment type="caution">
    <text evidence="1">The sequence shown here is derived from an EMBL/GenBank/DDBJ whole genome shotgun (WGS) entry which is preliminary data.</text>
</comment>
<reference evidence="1" key="1">
    <citation type="journal article" date="2022" name="Int. J. Mol. Sci.">
        <title>Draft Genome of Tanacetum Coccineum: Genomic Comparison of Closely Related Tanacetum-Family Plants.</title>
        <authorList>
            <person name="Yamashiro T."/>
            <person name="Shiraishi A."/>
            <person name="Nakayama K."/>
            <person name="Satake H."/>
        </authorList>
    </citation>
    <scope>NUCLEOTIDE SEQUENCE</scope>
</reference>
<dbReference type="Proteomes" id="UP001151760">
    <property type="component" value="Unassembled WGS sequence"/>
</dbReference>
<evidence type="ECO:0000313" key="2">
    <source>
        <dbReference type="Proteomes" id="UP001151760"/>
    </source>
</evidence>
<organism evidence="1 2">
    <name type="scientific">Tanacetum coccineum</name>
    <dbReference type="NCBI Taxonomy" id="301880"/>
    <lineage>
        <taxon>Eukaryota</taxon>
        <taxon>Viridiplantae</taxon>
        <taxon>Streptophyta</taxon>
        <taxon>Embryophyta</taxon>
        <taxon>Tracheophyta</taxon>
        <taxon>Spermatophyta</taxon>
        <taxon>Magnoliopsida</taxon>
        <taxon>eudicotyledons</taxon>
        <taxon>Gunneridae</taxon>
        <taxon>Pentapetalae</taxon>
        <taxon>asterids</taxon>
        <taxon>campanulids</taxon>
        <taxon>Asterales</taxon>
        <taxon>Asteraceae</taxon>
        <taxon>Asteroideae</taxon>
        <taxon>Anthemideae</taxon>
        <taxon>Anthemidinae</taxon>
        <taxon>Tanacetum</taxon>
    </lineage>
</organism>
<dbReference type="EMBL" id="BQNB010012536">
    <property type="protein sequence ID" value="GJT04795.1"/>
    <property type="molecule type" value="Genomic_DNA"/>
</dbReference>